<reference evidence="1" key="1">
    <citation type="submission" date="2022-12" db="EMBL/GenBank/DDBJ databases">
        <authorList>
            <person name="Petersen C."/>
        </authorList>
    </citation>
    <scope>NUCLEOTIDE SEQUENCE</scope>
    <source>
        <strain evidence="1">IBT 35673</strain>
    </source>
</reference>
<sequence length="66" mass="7185">MGSAELVGAKDVVERRVQATAFFGFLFDLAGWTSELEQRIATANWNSSFGAQMVEAPEPTGETFLT</sequence>
<gene>
    <name evidence="1" type="ORF">N7452_002972</name>
</gene>
<proteinExistence type="predicted"/>
<protein>
    <submittedName>
        <fullName evidence="1">Uncharacterized protein</fullName>
    </submittedName>
</protein>
<reference evidence="1" key="2">
    <citation type="journal article" date="2023" name="IMA Fungus">
        <title>Comparative genomic study of the Penicillium genus elucidates a diverse pangenome and 15 lateral gene transfer events.</title>
        <authorList>
            <person name="Petersen C."/>
            <person name="Sorensen T."/>
            <person name="Nielsen M.R."/>
            <person name="Sondergaard T.E."/>
            <person name="Sorensen J.L."/>
            <person name="Fitzpatrick D.A."/>
            <person name="Frisvad J.C."/>
            <person name="Nielsen K.L."/>
        </authorList>
    </citation>
    <scope>NUCLEOTIDE SEQUENCE</scope>
    <source>
        <strain evidence="1">IBT 35673</strain>
    </source>
</reference>
<comment type="caution">
    <text evidence="1">The sequence shown here is derived from an EMBL/GenBank/DDBJ whole genome shotgun (WGS) entry which is preliminary data.</text>
</comment>
<dbReference type="EMBL" id="JAPZBQ010000002">
    <property type="protein sequence ID" value="KAJ5344968.1"/>
    <property type="molecule type" value="Genomic_DNA"/>
</dbReference>
<organism evidence="1 2">
    <name type="scientific">Penicillium brevicompactum</name>
    <dbReference type="NCBI Taxonomy" id="5074"/>
    <lineage>
        <taxon>Eukaryota</taxon>
        <taxon>Fungi</taxon>
        <taxon>Dikarya</taxon>
        <taxon>Ascomycota</taxon>
        <taxon>Pezizomycotina</taxon>
        <taxon>Eurotiomycetes</taxon>
        <taxon>Eurotiomycetidae</taxon>
        <taxon>Eurotiales</taxon>
        <taxon>Aspergillaceae</taxon>
        <taxon>Penicillium</taxon>
    </lineage>
</organism>
<accession>A0A9W9QV31</accession>
<evidence type="ECO:0000313" key="2">
    <source>
        <dbReference type="Proteomes" id="UP001147695"/>
    </source>
</evidence>
<dbReference type="Proteomes" id="UP001147695">
    <property type="component" value="Unassembled WGS sequence"/>
</dbReference>
<name>A0A9W9QV31_PENBR</name>
<evidence type="ECO:0000313" key="1">
    <source>
        <dbReference type="EMBL" id="KAJ5344968.1"/>
    </source>
</evidence>
<dbReference type="AlphaFoldDB" id="A0A9W9QV31"/>